<evidence type="ECO:0000256" key="4">
    <source>
        <dbReference type="ARBA" id="ARBA00023136"/>
    </source>
</evidence>
<feature type="compositionally biased region" description="Low complexity" evidence="6">
    <location>
        <begin position="147"/>
        <end position="160"/>
    </location>
</feature>
<dbReference type="EnsemblMetazoa" id="BGLB039131-RC">
    <property type="protein sequence ID" value="BGLB039131-PC"/>
    <property type="gene ID" value="BGLB039131"/>
</dbReference>
<feature type="compositionally biased region" description="Basic and acidic residues" evidence="6">
    <location>
        <begin position="27"/>
        <end position="49"/>
    </location>
</feature>
<comment type="subcellular location">
    <subcellularLocation>
        <location evidence="1">Membrane</location>
        <topology evidence="1">Multi-pass membrane protein</topology>
    </subcellularLocation>
</comment>
<feature type="compositionally biased region" description="Acidic residues" evidence="6">
    <location>
        <begin position="613"/>
        <end position="626"/>
    </location>
</feature>
<dbReference type="PANTHER" id="PTHR31872">
    <property type="entry name" value="TRANSMEMBRANE PROTEIN 179"/>
    <property type="match status" value="1"/>
</dbReference>
<evidence type="ECO:0000256" key="7">
    <source>
        <dbReference type="SAM" id="Phobius"/>
    </source>
</evidence>
<dbReference type="RefSeq" id="XP_013065822.2">
    <property type="nucleotide sequence ID" value="XM_013210368.2"/>
</dbReference>
<dbReference type="AlphaFoldDB" id="A0A2C9M6H8"/>
<dbReference type="Proteomes" id="UP000076420">
    <property type="component" value="Unassembled WGS sequence"/>
</dbReference>
<dbReference type="InterPro" id="IPR029673">
    <property type="entry name" value="TMEM179"/>
</dbReference>
<dbReference type="Pfam" id="PF26158">
    <property type="entry name" value="Claudin_TMEM179-179B"/>
    <property type="match status" value="1"/>
</dbReference>
<organism evidence="8 9">
    <name type="scientific">Biomphalaria glabrata</name>
    <name type="common">Bloodfluke planorb</name>
    <name type="synonym">Freshwater snail</name>
    <dbReference type="NCBI Taxonomy" id="6526"/>
    <lineage>
        <taxon>Eukaryota</taxon>
        <taxon>Metazoa</taxon>
        <taxon>Spiralia</taxon>
        <taxon>Lophotrochozoa</taxon>
        <taxon>Mollusca</taxon>
        <taxon>Gastropoda</taxon>
        <taxon>Heterobranchia</taxon>
        <taxon>Euthyneura</taxon>
        <taxon>Panpulmonata</taxon>
        <taxon>Hygrophila</taxon>
        <taxon>Lymnaeoidea</taxon>
        <taxon>Planorbidae</taxon>
        <taxon>Biomphalaria</taxon>
    </lineage>
</organism>
<dbReference type="VEuPathDB" id="VectorBase:BGLB039131"/>
<dbReference type="OrthoDB" id="6423876at2759"/>
<proteinExistence type="inferred from homology"/>
<comment type="similarity">
    <text evidence="5">Belongs to the TMEM179 family.</text>
</comment>
<evidence type="ECO:0000313" key="8">
    <source>
        <dbReference type="EnsemblMetazoa" id="BGLB039131-PC"/>
    </source>
</evidence>
<evidence type="ECO:0000256" key="5">
    <source>
        <dbReference type="ARBA" id="ARBA00093776"/>
    </source>
</evidence>
<gene>
    <name evidence="8" type="primary">106054486</name>
</gene>
<feature type="compositionally biased region" description="Basic and acidic residues" evidence="6">
    <location>
        <begin position="588"/>
        <end position="597"/>
    </location>
</feature>
<keyword evidence="4 7" id="KW-0472">Membrane</keyword>
<reference evidence="8" key="1">
    <citation type="submission" date="2020-05" db="UniProtKB">
        <authorList>
            <consortium name="EnsemblMetazoa"/>
        </authorList>
    </citation>
    <scope>IDENTIFICATION</scope>
    <source>
        <strain evidence="8">BB02</strain>
    </source>
</reference>
<accession>A0A2C9M6H8</accession>
<feature type="transmembrane region" description="Helical" evidence="7">
    <location>
        <begin position="266"/>
        <end position="286"/>
    </location>
</feature>
<evidence type="ECO:0000256" key="3">
    <source>
        <dbReference type="ARBA" id="ARBA00022989"/>
    </source>
</evidence>
<feature type="region of interest" description="Disordered" evidence="6">
    <location>
        <begin position="25"/>
        <end position="57"/>
    </location>
</feature>
<evidence type="ECO:0000256" key="6">
    <source>
        <dbReference type="SAM" id="MobiDB-lite"/>
    </source>
</evidence>
<name>A0A2C9M6H8_BIOGL</name>
<dbReference type="InterPro" id="IPR059010">
    <property type="entry name" value="TMEM179-179B"/>
</dbReference>
<sequence length="647" mass="73691">METAWLVGSTDNDEDKDAVFIPMVRFQDGHRQNDRTAREPSRLQSDRNSRGYSPIQDKDVYFPIDEAAWTDDRTSPNRNSAGHEGYATTDSFPIDEAAWTMSNTYSEIREPVVPVEGRDGKVLFALKRHESSRKPARPRTLNLHPLSSISSSSYPDSSLSTQSSQISVESNINFGFQDLDDGSSLVNHRLIKFEHDTAMLFRSLSRPQQKNKKPWHRLLSVWWNSLLALCCSCCRRRGSCRLTCSCRDEKGVHYLQMAKKKILEHLLIVQVVISVIAVILSGAVFFPLGLNFQSFNEQCLLYANIKLIPKTEETGVKVDLTWTVFGDVEECNYTTYLNVVTAIASVIFLWFFYHTHSLETSEHSEVKLQLPVFLIHLGLFICVLVSSCKITLGFNYWCDNIGYADVKNNGHCKEYENVSWDITARAFECPFYTFNLLAEASSWLLALTLLLQCLVTSVRLYQDFVTTFQEIEVPHSKLEEVDDTDSLCLERGLTNQASDEFISSVSRFPSVVEYNPETKRKLLAEAIVHQNILAMASGDQLPSKTDPGKPIILDTESFKKKSKTKKLRDELDGEEVESPLPKSQRNKKMIELKRIDPHVSVTIHDSKSSINSESEDYEATEEELSEEEKQQKGDDYMKSRSCRDGQW</sequence>
<keyword evidence="2 7" id="KW-0812">Transmembrane</keyword>
<feature type="transmembrane region" description="Helical" evidence="7">
    <location>
        <begin position="373"/>
        <end position="397"/>
    </location>
</feature>
<feature type="region of interest" description="Disordered" evidence="6">
    <location>
        <begin position="563"/>
        <end position="647"/>
    </location>
</feature>
<feature type="transmembrane region" description="Helical" evidence="7">
    <location>
        <begin position="333"/>
        <end position="353"/>
    </location>
</feature>
<evidence type="ECO:0000256" key="2">
    <source>
        <dbReference type="ARBA" id="ARBA00022692"/>
    </source>
</evidence>
<evidence type="ECO:0000313" key="9">
    <source>
        <dbReference type="Proteomes" id="UP000076420"/>
    </source>
</evidence>
<feature type="region of interest" description="Disordered" evidence="6">
    <location>
        <begin position="70"/>
        <end position="89"/>
    </location>
</feature>
<dbReference type="KEGG" id="bgt:106054486"/>
<protein>
    <submittedName>
        <fullName evidence="8">Uncharacterized protein</fullName>
    </submittedName>
</protein>
<dbReference type="VEuPathDB" id="VectorBase:BGLAX_038152"/>
<keyword evidence="3 7" id="KW-1133">Transmembrane helix</keyword>
<dbReference type="PANTHER" id="PTHR31872:SF4">
    <property type="entry name" value="TRANSMEMBRANE PROTEIN 179"/>
    <property type="match status" value="1"/>
</dbReference>
<feature type="compositionally biased region" description="Basic and acidic residues" evidence="6">
    <location>
        <begin position="627"/>
        <end position="647"/>
    </location>
</feature>
<feature type="region of interest" description="Disordered" evidence="6">
    <location>
        <begin position="129"/>
        <end position="160"/>
    </location>
</feature>
<evidence type="ECO:0000256" key="1">
    <source>
        <dbReference type="ARBA" id="ARBA00004141"/>
    </source>
</evidence>